<dbReference type="Proteomes" id="UP000267464">
    <property type="component" value="Unassembled WGS sequence"/>
</dbReference>
<dbReference type="EMBL" id="QUSW01000005">
    <property type="protein sequence ID" value="RQP23042.1"/>
    <property type="molecule type" value="Genomic_DNA"/>
</dbReference>
<organism evidence="1 2">
    <name type="scientific">Piscinibacter terrae</name>
    <dbReference type="NCBI Taxonomy" id="2496871"/>
    <lineage>
        <taxon>Bacteria</taxon>
        <taxon>Pseudomonadati</taxon>
        <taxon>Pseudomonadota</taxon>
        <taxon>Betaproteobacteria</taxon>
        <taxon>Burkholderiales</taxon>
        <taxon>Sphaerotilaceae</taxon>
        <taxon>Piscinibacter</taxon>
    </lineage>
</organism>
<evidence type="ECO:0000313" key="1">
    <source>
        <dbReference type="EMBL" id="RQP23042.1"/>
    </source>
</evidence>
<name>A0A3N7IWA3_9BURK</name>
<sequence length="338" mass="35760">MQPRPAHPHLPPPRDERAATPTLDAAMPASRIFPPGACTVHRIDPTLLRTLALAMEAVQRISARRAWAGALAALGDIDLPDTAPTHEDAQHLEVIAPLYLASELEQAGLLRTAELIAGLFASGAITQPLGPTAQLINDFWRARRERLSEAERQQLFAQVFEPQGFYPLMHALCVALSDLLDSPPRAGDIHAQVVLHEAADALGGWLAPRAVGMAAFAAQDIVQALSQATHFLRDRLLLTAFGAQDLWGLLGTVGNTQGLGAGVIRQRVDLGRQGSTVLAWLAGAVPTGYAFDPASPQGQQLMAAAYAWRTGWERIGGTPPAGTGSPQAIADVGLPAAA</sequence>
<reference evidence="1 2" key="2">
    <citation type="submission" date="2018-12" db="EMBL/GenBank/DDBJ databases">
        <title>Rhizobacter gummiphilus sp. nov., a rubber-degrading bacterium isolated from the soil of a botanical garden in Japan.</title>
        <authorList>
            <person name="Shunsuke S.S."/>
        </authorList>
    </citation>
    <scope>NUCLEOTIDE SEQUENCE [LARGE SCALE GENOMIC DNA]</scope>
    <source>
        <strain evidence="1 2">S-16</strain>
    </source>
</reference>
<accession>A0A3N7IWA3</accession>
<evidence type="ECO:0000313" key="2">
    <source>
        <dbReference type="Proteomes" id="UP000267464"/>
    </source>
</evidence>
<gene>
    <name evidence="1" type="ORF">DZC73_18110</name>
</gene>
<proteinExistence type="predicted"/>
<protein>
    <submittedName>
        <fullName evidence="1">Uncharacterized protein</fullName>
    </submittedName>
</protein>
<comment type="caution">
    <text evidence="1">The sequence shown here is derived from an EMBL/GenBank/DDBJ whole genome shotgun (WGS) entry which is preliminary data.</text>
</comment>
<keyword evidence="2" id="KW-1185">Reference proteome</keyword>
<reference evidence="1 2" key="1">
    <citation type="submission" date="2018-08" db="EMBL/GenBank/DDBJ databases">
        <authorList>
            <person name="Khan S.A."/>
            <person name="Jeon C.O."/>
            <person name="Chun B.H."/>
            <person name="Jeong S.E."/>
        </authorList>
    </citation>
    <scope>NUCLEOTIDE SEQUENCE [LARGE SCALE GENOMIC DNA]</scope>
    <source>
        <strain evidence="1 2">S-16</strain>
    </source>
</reference>
<dbReference type="AlphaFoldDB" id="A0A3N7IWA3"/>